<sequence length="108" mass="12261">MSILDHVGAAAPLDDDREYQCEDELFSADYPGIYEFLARVKISGKNRKPGKMIVYYEPERAQVCLSDNHTRSVAWHAGKGVTEALEGLERRLQAGTVDWRYDKRARTG</sequence>
<dbReference type="EMBL" id="BARW01006669">
    <property type="protein sequence ID" value="GAI79143.1"/>
    <property type="molecule type" value="Genomic_DNA"/>
</dbReference>
<dbReference type="AlphaFoldDB" id="X1REW0"/>
<comment type="caution">
    <text evidence="1">The sequence shown here is derived from an EMBL/GenBank/DDBJ whole genome shotgun (WGS) entry which is preliminary data.</text>
</comment>
<gene>
    <name evidence="1" type="ORF">S12H4_14009</name>
</gene>
<reference evidence="1" key="1">
    <citation type="journal article" date="2014" name="Front. Microbiol.">
        <title>High frequency of phylogenetically diverse reductive dehalogenase-homologous genes in deep subseafloor sedimentary metagenomes.</title>
        <authorList>
            <person name="Kawai M."/>
            <person name="Futagami T."/>
            <person name="Toyoda A."/>
            <person name="Takaki Y."/>
            <person name="Nishi S."/>
            <person name="Hori S."/>
            <person name="Arai W."/>
            <person name="Tsubouchi T."/>
            <person name="Morono Y."/>
            <person name="Uchiyama I."/>
            <person name="Ito T."/>
            <person name="Fujiyama A."/>
            <person name="Inagaki F."/>
            <person name="Takami H."/>
        </authorList>
    </citation>
    <scope>NUCLEOTIDE SEQUENCE</scope>
    <source>
        <strain evidence="1">Expedition CK06-06</strain>
    </source>
</reference>
<organism evidence="1">
    <name type="scientific">marine sediment metagenome</name>
    <dbReference type="NCBI Taxonomy" id="412755"/>
    <lineage>
        <taxon>unclassified sequences</taxon>
        <taxon>metagenomes</taxon>
        <taxon>ecological metagenomes</taxon>
    </lineage>
</organism>
<name>X1REW0_9ZZZZ</name>
<protein>
    <submittedName>
        <fullName evidence="1">Uncharacterized protein</fullName>
    </submittedName>
</protein>
<proteinExistence type="predicted"/>
<accession>X1REW0</accession>
<evidence type="ECO:0000313" key="1">
    <source>
        <dbReference type="EMBL" id="GAI79143.1"/>
    </source>
</evidence>